<reference evidence="3 4" key="2">
    <citation type="submission" date="2017-11" db="EMBL/GenBank/DDBJ databases">
        <authorList>
            <person name="Han C.G."/>
        </authorList>
    </citation>
    <scope>NUCLEOTIDE SEQUENCE [LARGE SCALE GENOMIC DNA]</scope>
    <source>
        <strain evidence="4">ATCC 43555</strain>
        <strain evidence="3">ATCC43555</strain>
    </source>
</reference>
<organism evidence="3 4">
    <name type="scientific">Pseudoalteromonas carrageenovora IAM 12662</name>
    <dbReference type="NCBI Taxonomy" id="1314868"/>
    <lineage>
        <taxon>Bacteria</taxon>
        <taxon>Pseudomonadati</taxon>
        <taxon>Pseudomonadota</taxon>
        <taxon>Gammaproteobacteria</taxon>
        <taxon>Alteromonadales</taxon>
        <taxon>Pseudoalteromonadaceae</taxon>
        <taxon>Pseudoalteromonas</taxon>
    </lineage>
</organism>
<dbReference type="PANTHER" id="PTHR35399:SF4">
    <property type="entry name" value="MEMBRANE PROTEIN"/>
    <property type="match status" value="1"/>
</dbReference>
<dbReference type="Proteomes" id="UP000238288">
    <property type="component" value="Chromosome PCAR9a"/>
</dbReference>
<protein>
    <submittedName>
        <fullName evidence="3">Phosphatase</fullName>
    </submittedName>
</protein>
<name>A0A2K4X5D1_PSEVC</name>
<dbReference type="Proteomes" id="UP000615003">
    <property type="component" value="Unassembled WGS sequence"/>
</dbReference>
<feature type="signal peptide" evidence="1">
    <location>
        <begin position="1"/>
        <end position="25"/>
    </location>
</feature>
<evidence type="ECO:0000313" key="5">
    <source>
        <dbReference type="Proteomes" id="UP000615003"/>
    </source>
</evidence>
<evidence type="ECO:0000256" key="1">
    <source>
        <dbReference type="SAM" id="SignalP"/>
    </source>
</evidence>
<dbReference type="Pfam" id="PF05787">
    <property type="entry name" value="PhoX"/>
    <property type="match status" value="2"/>
</dbReference>
<sequence>MVSRRQFLLSAGTLAFIGLSKSAFGKVTLANLVDSVYAYGGLIPDTKKLLDLPAGFSYKVISQLGDTMDDGLNVPDKADGMGCIALDDDTVALVRNHELSPKNIKHAATSIQSHKTPLAYDEFEDGVALPGGTSHIIYNIKEHKKEQEYLSLCGTIRNCSGGITPWGSWLTCEETVASQADGLGKSHGYIFEVPATAKGLVKPEPLVAMGRFNHEAAAIEPRTGIVYLTEDRGDSLFYRFIPNEYGKLNKGGQLQAMVIKKHAQFDTRNWSETAMLKHTQMEVEWIDLDDPQSPKDDLRIRGHKQGAALFARGEGIHWGNNELYFCCTNGGKKQLGQVMKYQPSEFEGANNESSSPGKIELFVESEDESLFNFGDNLTVAPNGHLIVCEDQYTDIVDNHLRGVTPTGEVYTFARLAEQTELAGACFSPDGTTLFVNVYSPTKTLAITGPWASFKA</sequence>
<dbReference type="AlphaFoldDB" id="A0A2K4X5D1"/>
<dbReference type="PANTHER" id="PTHR35399">
    <property type="entry name" value="SLR8030 PROTEIN"/>
    <property type="match status" value="1"/>
</dbReference>
<dbReference type="EMBL" id="LT965928">
    <property type="protein sequence ID" value="SOU39483.1"/>
    <property type="molecule type" value="Genomic_DNA"/>
</dbReference>
<proteinExistence type="predicted"/>
<dbReference type="RefSeq" id="WP_104641776.1">
    <property type="nucleotide sequence ID" value="NZ_AQGW01000015.1"/>
</dbReference>
<evidence type="ECO:0000313" key="4">
    <source>
        <dbReference type="Proteomes" id="UP000238288"/>
    </source>
</evidence>
<dbReference type="EMBL" id="AQGW01000015">
    <property type="protein sequence ID" value="MBE0381566.1"/>
    <property type="molecule type" value="Genomic_DNA"/>
</dbReference>
<keyword evidence="1" id="KW-0732">Signal</keyword>
<dbReference type="InterPro" id="IPR008557">
    <property type="entry name" value="PhoX"/>
</dbReference>
<gene>
    <name evidence="3" type="ORF">PCAR9_A10186</name>
    <name evidence="2" type="ORF">PCARR_a3355</name>
</gene>
<reference evidence="2 5" key="1">
    <citation type="submission" date="2015-06" db="EMBL/GenBank/DDBJ databases">
        <title>Genome sequence of Pseudoalteromonas carrageenovora.</title>
        <authorList>
            <person name="Xie B.-B."/>
            <person name="Rong J.-C."/>
            <person name="Qin Q.-L."/>
            <person name="Zhang Y.-Z."/>
        </authorList>
    </citation>
    <scope>NUCLEOTIDE SEQUENCE [LARGE SCALE GENOMIC DNA]</scope>
    <source>
        <strain evidence="2 5">IAM 12662</strain>
    </source>
</reference>
<keyword evidence="5" id="KW-1185">Reference proteome</keyword>
<evidence type="ECO:0000313" key="2">
    <source>
        <dbReference type="EMBL" id="MBE0381566.1"/>
    </source>
</evidence>
<evidence type="ECO:0000313" key="3">
    <source>
        <dbReference type="EMBL" id="SOU39483.1"/>
    </source>
</evidence>
<dbReference type="GeneID" id="93662121"/>
<accession>A0A2K4X5D1</accession>
<dbReference type="OrthoDB" id="9801383at2"/>
<dbReference type="SUPFAM" id="SSF63829">
    <property type="entry name" value="Calcium-dependent phosphotriesterase"/>
    <property type="match status" value="1"/>
</dbReference>
<feature type="chain" id="PRO_5014340749" evidence="1">
    <location>
        <begin position="26"/>
        <end position="455"/>
    </location>
</feature>